<accession>X0UBJ3</accession>
<protein>
    <recommendedName>
        <fullName evidence="2">Glycosyltransferase RgtA/B/C/D-like domain-containing protein</fullName>
    </recommendedName>
</protein>
<feature type="transmembrane region" description="Helical" evidence="1">
    <location>
        <begin position="160"/>
        <end position="187"/>
    </location>
</feature>
<dbReference type="PANTHER" id="PTHR41710">
    <property type="entry name" value="GLYCOSYL TRANSFERASE, FAMILY 39"/>
    <property type="match status" value="1"/>
</dbReference>
<dbReference type="Pfam" id="PF13231">
    <property type="entry name" value="PMT_2"/>
    <property type="match status" value="1"/>
</dbReference>
<evidence type="ECO:0000313" key="3">
    <source>
        <dbReference type="EMBL" id="GAG03169.1"/>
    </source>
</evidence>
<dbReference type="AlphaFoldDB" id="X0UBJ3"/>
<sequence>VCAAVLTAISPAMVFYSRYYIQEMLLVSFTLGAIVFGYRYARNKNIGWALLTGIALGLMHATKETCIIALGAMLLALLLTLLMHHRQAGSISKTIKAINPWHCILAVAAAVIVSALFYSSFFTNPAGIPDSLRAYSAYFSRAGQGGLHTHPWYYYLKMLIYFRVASGPVWSEALIVILAIVGFIIAMTKKGIAGANSHLLRFIAFYTLIMTVVYSAIPYKTPWCMLGPLHGMILLTAVGAVAVIKLTPNILPRVIITLLLVLAGAHLTWQAY</sequence>
<evidence type="ECO:0000256" key="1">
    <source>
        <dbReference type="SAM" id="Phobius"/>
    </source>
</evidence>
<feature type="transmembrane region" description="Helical" evidence="1">
    <location>
        <begin position="250"/>
        <end position="269"/>
    </location>
</feature>
<keyword evidence="1" id="KW-0472">Membrane</keyword>
<evidence type="ECO:0000259" key="2">
    <source>
        <dbReference type="Pfam" id="PF13231"/>
    </source>
</evidence>
<dbReference type="InterPro" id="IPR019962">
    <property type="entry name" value="CHP03663"/>
</dbReference>
<keyword evidence="1" id="KW-0812">Transmembrane</keyword>
<dbReference type="EMBL" id="BARS01021399">
    <property type="protein sequence ID" value="GAG03169.1"/>
    <property type="molecule type" value="Genomic_DNA"/>
</dbReference>
<feature type="transmembrane region" description="Helical" evidence="1">
    <location>
        <begin position="103"/>
        <end position="122"/>
    </location>
</feature>
<feature type="transmembrane region" description="Helical" evidence="1">
    <location>
        <begin position="199"/>
        <end position="217"/>
    </location>
</feature>
<keyword evidence="1" id="KW-1133">Transmembrane helix</keyword>
<reference evidence="3" key="1">
    <citation type="journal article" date="2014" name="Front. Microbiol.">
        <title>High frequency of phylogenetically diverse reductive dehalogenase-homologous genes in deep subseafloor sedimentary metagenomes.</title>
        <authorList>
            <person name="Kawai M."/>
            <person name="Futagami T."/>
            <person name="Toyoda A."/>
            <person name="Takaki Y."/>
            <person name="Nishi S."/>
            <person name="Hori S."/>
            <person name="Arai W."/>
            <person name="Tsubouchi T."/>
            <person name="Morono Y."/>
            <person name="Uchiyama I."/>
            <person name="Ito T."/>
            <person name="Fujiyama A."/>
            <person name="Inagaki F."/>
            <person name="Takami H."/>
        </authorList>
    </citation>
    <scope>NUCLEOTIDE SEQUENCE</scope>
    <source>
        <strain evidence="3">Expedition CK06-06</strain>
    </source>
</reference>
<feature type="transmembrane region" description="Helical" evidence="1">
    <location>
        <begin position="45"/>
        <end position="61"/>
    </location>
</feature>
<dbReference type="InterPro" id="IPR038731">
    <property type="entry name" value="RgtA/B/C-like"/>
</dbReference>
<feature type="transmembrane region" description="Helical" evidence="1">
    <location>
        <begin position="19"/>
        <end position="38"/>
    </location>
</feature>
<name>X0UBJ3_9ZZZZ</name>
<gene>
    <name evidence="3" type="ORF">S01H1_34375</name>
</gene>
<comment type="caution">
    <text evidence="3">The sequence shown here is derived from an EMBL/GenBank/DDBJ whole genome shotgun (WGS) entry which is preliminary data.</text>
</comment>
<feature type="non-terminal residue" evidence="3">
    <location>
        <position position="1"/>
    </location>
</feature>
<feature type="transmembrane region" description="Helical" evidence="1">
    <location>
        <begin position="67"/>
        <end position="83"/>
    </location>
</feature>
<organism evidence="3">
    <name type="scientific">marine sediment metagenome</name>
    <dbReference type="NCBI Taxonomy" id="412755"/>
    <lineage>
        <taxon>unclassified sequences</taxon>
        <taxon>metagenomes</taxon>
        <taxon>ecological metagenomes</taxon>
    </lineage>
</organism>
<feature type="domain" description="Glycosyltransferase RgtA/B/C/D-like" evidence="2">
    <location>
        <begin position="2"/>
        <end position="109"/>
    </location>
</feature>
<dbReference type="PANTHER" id="PTHR41710:SF2">
    <property type="entry name" value="GLYCOSYL TRANSFERASE FAMILY 39_83 DOMAIN-CONTAINING PROTEIN"/>
    <property type="match status" value="1"/>
</dbReference>
<feature type="non-terminal residue" evidence="3">
    <location>
        <position position="272"/>
    </location>
</feature>
<proteinExistence type="predicted"/>
<feature type="transmembrane region" description="Helical" evidence="1">
    <location>
        <begin position="223"/>
        <end position="243"/>
    </location>
</feature>